<reference evidence="2 3" key="1">
    <citation type="submission" date="2018-05" db="EMBL/GenBank/DDBJ databases">
        <title>Leucothrix arctica sp. nov., isolated from Arctic seawater.</title>
        <authorList>
            <person name="Choi A."/>
            <person name="Baek K."/>
        </authorList>
    </citation>
    <scope>NUCLEOTIDE SEQUENCE [LARGE SCALE GENOMIC DNA]</scope>
    <source>
        <strain evidence="2 3">IMCC9719</strain>
    </source>
</reference>
<dbReference type="GO" id="GO:0008237">
    <property type="term" value="F:metallopeptidase activity"/>
    <property type="evidence" value="ECO:0007669"/>
    <property type="project" value="InterPro"/>
</dbReference>
<feature type="chain" id="PRO_5016288628" description="Peptidase M12B domain-containing protein" evidence="1">
    <location>
        <begin position="19"/>
        <end position="788"/>
    </location>
</feature>
<dbReference type="Pfam" id="PF13583">
    <property type="entry name" value="Reprolysin_4"/>
    <property type="match status" value="1"/>
</dbReference>
<dbReference type="EMBL" id="QGKL01000029">
    <property type="protein sequence ID" value="PWQ96158.1"/>
    <property type="molecule type" value="Genomic_DNA"/>
</dbReference>
<dbReference type="InterPro" id="IPR024079">
    <property type="entry name" value="MetalloPept_cat_dom_sf"/>
</dbReference>
<name>A0A317CC71_9GAMM</name>
<evidence type="ECO:0000313" key="3">
    <source>
        <dbReference type="Proteomes" id="UP000245506"/>
    </source>
</evidence>
<dbReference type="Gene3D" id="2.60.40.10">
    <property type="entry name" value="Immunoglobulins"/>
    <property type="match status" value="1"/>
</dbReference>
<protein>
    <recommendedName>
        <fullName evidence="4">Peptidase M12B domain-containing protein</fullName>
    </recommendedName>
</protein>
<keyword evidence="1" id="KW-0732">Signal</keyword>
<dbReference type="InterPro" id="IPR013783">
    <property type="entry name" value="Ig-like_fold"/>
</dbReference>
<dbReference type="RefSeq" id="WP_109823130.1">
    <property type="nucleotide sequence ID" value="NZ_QGKL01000029.1"/>
</dbReference>
<dbReference type="AlphaFoldDB" id="A0A317CC71"/>
<dbReference type="SUPFAM" id="SSF55486">
    <property type="entry name" value="Metalloproteases ('zincins'), catalytic domain"/>
    <property type="match status" value="1"/>
</dbReference>
<gene>
    <name evidence="2" type="ORF">DKT75_09175</name>
</gene>
<evidence type="ECO:0000313" key="2">
    <source>
        <dbReference type="EMBL" id="PWQ96158.1"/>
    </source>
</evidence>
<evidence type="ECO:0000256" key="1">
    <source>
        <dbReference type="SAM" id="SignalP"/>
    </source>
</evidence>
<proteinExistence type="predicted"/>
<organism evidence="2 3">
    <name type="scientific">Leucothrix arctica</name>
    <dbReference type="NCBI Taxonomy" id="1481894"/>
    <lineage>
        <taxon>Bacteria</taxon>
        <taxon>Pseudomonadati</taxon>
        <taxon>Pseudomonadota</taxon>
        <taxon>Gammaproteobacteria</taxon>
        <taxon>Thiotrichales</taxon>
        <taxon>Thiotrichaceae</taxon>
        <taxon>Leucothrix</taxon>
    </lineage>
</organism>
<dbReference type="Proteomes" id="UP000245506">
    <property type="component" value="Unassembled WGS sequence"/>
</dbReference>
<dbReference type="OrthoDB" id="5242130at2"/>
<keyword evidence="3" id="KW-1185">Reference proteome</keyword>
<sequence length="788" mass="86643">MRRLFLCFIVLLSQHVFASAAYWSEIDAHHEFEITHPSGERHEYIGRRMQFDMMAFKEHITSYSDGGDLGAFISLPTPDGQYLTFRTELDSVLSPALAARYPDIQTWKITGVGNSDAYGRIDIGPRGFHGSYYLNGNLITIDPEYQIGQPQTSLYTVFSNRANNTQSDSTFSCSTQEVEEERHDSALELSRKPSIGLRTYRLALAATGEYTQLFGGTKALALAGMTTTVNRINQIFERDFNVRLELVDDNDKLLFLDPSFDPYSSHDAVDMVAENIIAINALIGSENYDIGHVFGTGRIGGLAFIGSVCGQYKAGGVTGSNSPHGESFNVDYVAHEIGHQLGALHTFNGTQRNCTSYSRASSSAVEPGSGSTIMGYAGICGDDDLQLNTDPYFHSMSIAQVMKFTREDNGASCGAVVPSINNDPQVDAGSDYVIPEQTPFELTGSAFDIDKQHLTYSWEQVDVGTASDVHSDLGDNPLFRVWKPSPHPTRHIPRLKDLLRNKLAAGELLPLTAREMNFSLIVRDNMGGIGTDEMKVSVAATSEPFAITSNDIAEKLAPGETFDLKWNVAATNLPPINCEFVDIGFIMDKGKHTPILRNTPNDGRETVLIPKGFNPVHQENIKLSCSDNIFFAVSSTKHSITPDLPTLSIDKPRMGLNEMGEQTLIYPLLLSNKAKEKIVVNYQVTSTVAKEESFTGVVSIAVGQGTVDVEIPVNETTLEEAERVTYLVIQQSETPQFKLEETTTATNSESGGGGFDVLMVMWLLLLSYFRTANNQLWNLPMYGKPEAN</sequence>
<comment type="caution">
    <text evidence="2">The sequence shown here is derived from an EMBL/GenBank/DDBJ whole genome shotgun (WGS) entry which is preliminary data.</text>
</comment>
<evidence type="ECO:0008006" key="4">
    <source>
        <dbReference type="Google" id="ProtNLM"/>
    </source>
</evidence>
<feature type="signal peptide" evidence="1">
    <location>
        <begin position="1"/>
        <end position="18"/>
    </location>
</feature>
<accession>A0A317CC71</accession>
<dbReference type="Gene3D" id="3.40.390.10">
    <property type="entry name" value="Collagenase (Catalytic Domain)"/>
    <property type="match status" value="1"/>
</dbReference>